<keyword evidence="3 10" id="KW-1134">Transmembrane beta strand</keyword>
<keyword evidence="16" id="KW-1185">Reference proteome</keyword>
<feature type="chain" id="PRO_5037665690" evidence="12">
    <location>
        <begin position="36"/>
        <end position="693"/>
    </location>
</feature>
<organism evidence="15 16">
    <name type="scientific">Nitratireductor aestuarii</name>
    <dbReference type="NCBI Taxonomy" id="1735103"/>
    <lineage>
        <taxon>Bacteria</taxon>
        <taxon>Pseudomonadati</taxon>
        <taxon>Pseudomonadota</taxon>
        <taxon>Alphaproteobacteria</taxon>
        <taxon>Hyphomicrobiales</taxon>
        <taxon>Phyllobacteriaceae</taxon>
        <taxon>Nitratireductor</taxon>
    </lineage>
</organism>
<evidence type="ECO:0000256" key="5">
    <source>
        <dbReference type="ARBA" id="ARBA00022729"/>
    </source>
</evidence>
<dbReference type="PROSITE" id="PS52016">
    <property type="entry name" value="TONB_DEPENDENT_REC_3"/>
    <property type="match status" value="1"/>
</dbReference>
<keyword evidence="8 10" id="KW-0472">Membrane</keyword>
<dbReference type="GO" id="GO:0009279">
    <property type="term" value="C:cell outer membrane"/>
    <property type="evidence" value="ECO:0007669"/>
    <property type="project" value="UniProtKB-SubCell"/>
</dbReference>
<dbReference type="GO" id="GO:0015344">
    <property type="term" value="F:siderophore uptake transmembrane transporter activity"/>
    <property type="evidence" value="ECO:0007669"/>
    <property type="project" value="TreeGrafter"/>
</dbReference>
<evidence type="ECO:0000256" key="12">
    <source>
        <dbReference type="SAM" id="SignalP"/>
    </source>
</evidence>
<evidence type="ECO:0000256" key="1">
    <source>
        <dbReference type="ARBA" id="ARBA00004571"/>
    </source>
</evidence>
<keyword evidence="6" id="KW-0406">Ion transport</keyword>
<dbReference type="CDD" id="cd01347">
    <property type="entry name" value="ligand_gated_channel"/>
    <property type="match status" value="1"/>
</dbReference>
<dbReference type="Proteomes" id="UP000636264">
    <property type="component" value="Unassembled WGS sequence"/>
</dbReference>
<keyword evidence="9 10" id="KW-0998">Cell outer membrane</keyword>
<evidence type="ECO:0000259" key="14">
    <source>
        <dbReference type="Pfam" id="PF07715"/>
    </source>
</evidence>
<dbReference type="SUPFAM" id="SSF56935">
    <property type="entry name" value="Porins"/>
    <property type="match status" value="1"/>
</dbReference>
<dbReference type="Pfam" id="PF07715">
    <property type="entry name" value="Plug"/>
    <property type="match status" value="1"/>
</dbReference>
<evidence type="ECO:0000256" key="3">
    <source>
        <dbReference type="ARBA" id="ARBA00022452"/>
    </source>
</evidence>
<evidence type="ECO:0000313" key="15">
    <source>
        <dbReference type="EMBL" id="GGA71648.1"/>
    </source>
</evidence>
<evidence type="ECO:0000256" key="9">
    <source>
        <dbReference type="ARBA" id="ARBA00023237"/>
    </source>
</evidence>
<keyword evidence="7 11" id="KW-0798">TonB box</keyword>
<dbReference type="Gene3D" id="2.170.130.10">
    <property type="entry name" value="TonB-dependent receptor, plug domain"/>
    <property type="match status" value="1"/>
</dbReference>
<keyword evidence="2 10" id="KW-0813">Transport</keyword>
<comment type="similarity">
    <text evidence="10 11">Belongs to the TonB-dependent receptor family.</text>
</comment>
<evidence type="ECO:0000313" key="16">
    <source>
        <dbReference type="Proteomes" id="UP000636264"/>
    </source>
</evidence>
<dbReference type="InterPro" id="IPR037066">
    <property type="entry name" value="Plug_dom_sf"/>
</dbReference>
<keyword evidence="5 12" id="KW-0732">Signal</keyword>
<sequence length="693" mass="75888">MFYASYKNERVGKVARTGWALGTSLLALGTSQAWAQADTNGVTQLQQLVVTAAGFEQNVKDAPASITVITREELEKGSFKDLTDALKEAQGVMVTGAANENDILIRGLPGNYTLVLVDGKRQNTRSSRPNGSSGLEQSFIPPISAIERIEIVRGPMSSLYGSDAMGGVINIITRKVSDVWSGSFSVDGTLNEHSRYGNSGQTSIYISGPVVDDTVGIQIWGRGFLRGEDSVIGGTQGRKEGDVNAKLTITPSDDHEIYLEGGFARVRSLSHVGETVDPAGRSPADSYRDYDRGHWSATHIGHWGWTTSEISLSQEFGKRTSYSSTPGLDEWVENTRIPQIRNTVLDAKFTTPFSLLGEHMLVTGGQYMNEALKDTGHTDDYVDLSVNSFALFAEDEWKITDDFALTGGLRLNHHQRYGTHVTPRLYGVWNAFEGITVKGGVSTGFTAPELRTVTPGYYYPTQQGAGVIPGNPDLKPEESTSYEIGVLYDNYGGFTAGATYFYTDFTNKITNENTHLIIDPETGAIRDPGGNCSSAVLTGTEKCLWRHFNIDGAVIQGVELTASWEATPDLRFRGTYTYTKSRQTSGEFEGEPLTRTPEHQASLRADWTATEQLDLWASVNYYGEQISANARQTPRVKTLPAYTLVDAGVNYALSDNVTLKGAVYNLFDKTVDPDEYSNSLDGRRFWVGMTSTF</sequence>
<dbReference type="EMBL" id="BMIF01000008">
    <property type="protein sequence ID" value="GGA71648.1"/>
    <property type="molecule type" value="Genomic_DNA"/>
</dbReference>
<reference evidence="15" key="2">
    <citation type="submission" date="2020-09" db="EMBL/GenBank/DDBJ databases">
        <authorList>
            <person name="Sun Q."/>
            <person name="Zhou Y."/>
        </authorList>
    </citation>
    <scope>NUCLEOTIDE SEQUENCE</scope>
    <source>
        <strain evidence="15">CGMCC 1.15320</strain>
    </source>
</reference>
<feature type="domain" description="TonB-dependent receptor-like beta-barrel" evidence="13">
    <location>
        <begin position="286"/>
        <end position="666"/>
    </location>
</feature>
<dbReference type="GO" id="GO:0044718">
    <property type="term" value="P:siderophore transmembrane transport"/>
    <property type="evidence" value="ECO:0007669"/>
    <property type="project" value="TreeGrafter"/>
</dbReference>
<dbReference type="InterPro" id="IPR036942">
    <property type="entry name" value="Beta-barrel_TonB_sf"/>
</dbReference>
<protein>
    <submittedName>
        <fullName evidence="15">Ligand-gated channel protein</fullName>
    </submittedName>
</protein>
<evidence type="ECO:0000256" key="10">
    <source>
        <dbReference type="PROSITE-ProRule" id="PRU01360"/>
    </source>
</evidence>
<accession>A0A916RX31</accession>
<evidence type="ECO:0000256" key="6">
    <source>
        <dbReference type="ARBA" id="ARBA00023065"/>
    </source>
</evidence>
<dbReference type="Pfam" id="PF00593">
    <property type="entry name" value="TonB_dep_Rec_b-barrel"/>
    <property type="match status" value="1"/>
</dbReference>
<dbReference type="InterPro" id="IPR039426">
    <property type="entry name" value="TonB-dep_rcpt-like"/>
</dbReference>
<proteinExistence type="inferred from homology"/>
<dbReference type="InterPro" id="IPR012910">
    <property type="entry name" value="Plug_dom"/>
</dbReference>
<feature type="signal peptide" evidence="12">
    <location>
        <begin position="1"/>
        <end position="35"/>
    </location>
</feature>
<keyword evidence="4 10" id="KW-0812">Transmembrane</keyword>
<evidence type="ECO:0000256" key="7">
    <source>
        <dbReference type="ARBA" id="ARBA00023077"/>
    </source>
</evidence>
<comment type="caution">
    <text evidence="15">The sequence shown here is derived from an EMBL/GenBank/DDBJ whole genome shotgun (WGS) entry which is preliminary data.</text>
</comment>
<gene>
    <name evidence="15" type="primary">bfrA</name>
    <name evidence="15" type="ORF">GCM10011385_26840</name>
</gene>
<feature type="domain" description="TonB-dependent receptor plug" evidence="14">
    <location>
        <begin position="59"/>
        <end position="168"/>
    </location>
</feature>
<reference evidence="15" key="1">
    <citation type="journal article" date="2014" name="Int. J. Syst. Evol. Microbiol.">
        <title>Complete genome sequence of Corynebacterium casei LMG S-19264T (=DSM 44701T), isolated from a smear-ripened cheese.</title>
        <authorList>
            <consortium name="US DOE Joint Genome Institute (JGI-PGF)"/>
            <person name="Walter F."/>
            <person name="Albersmeier A."/>
            <person name="Kalinowski J."/>
            <person name="Ruckert C."/>
        </authorList>
    </citation>
    <scope>NUCLEOTIDE SEQUENCE</scope>
    <source>
        <strain evidence="15">CGMCC 1.15320</strain>
    </source>
</reference>
<dbReference type="PANTHER" id="PTHR30069:SF53">
    <property type="entry name" value="COLICIN I RECEPTOR-RELATED"/>
    <property type="match status" value="1"/>
</dbReference>
<evidence type="ECO:0000259" key="13">
    <source>
        <dbReference type="Pfam" id="PF00593"/>
    </source>
</evidence>
<evidence type="ECO:0000256" key="4">
    <source>
        <dbReference type="ARBA" id="ARBA00022692"/>
    </source>
</evidence>
<dbReference type="InterPro" id="IPR000531">
    <property type="entry name" value="Beta-barrel_TonB"/>
</dbReference>
<comment type="subcellular location">
    <subcellularLocation>
        <location evidence="1 10">Cell outer membrane</location>
        <topology evidence="1 10">Multi-pass membrane protein</topology>
    </subcellularLocation>
</comment>
<name>A0A916RX31_9HYPH</name>
<dbReference type="AlphaFoldDB" id="A0A916RX31"/>
<evidence type="ECO:0000256" key="8">
    <source>
        <dbReference type="ARBA" id="ARBA00023136"/>
    </source>
</evidence>
<evidence type="ECO:0000256" key="11">
    <source>
        <dbReference type="RuleBase" id="RU003357"/>
    </source>
</evidence>
<dbReference type="RefSeq" id="WP_188721594.1">
    <property type="nucleotide sequence ID" value="NZ_BMIF01000008.1"/>
</dbReference>
<dbReference type="PANTHER" id="PTHR30069">
    <property type="entry name" value="TONB-DEPENDENT OUTER MEMBRANE RECEPTOR"/>
    <property type="match status" value="1"/>
</dbReference>
<dbReference type="Gene3D" id="2.40.170.20">
    <property type="entry name" value="TonB-dependent receptor, beta-barrel domain"/>
    <property type="match status" value="1"/>
</dbReference>
<evidence type="ECO:0000256" key="2">
    <source>
        <dbReference type="ARBA" id="ARBA00022448"/>
    </source>
</evidence>